<reference evidence="4" key="1">
    <citation type="journal article" date="2013" name="New Phytol.">
        <title>Comparative genomic and transcriptomic analyses reveal the hemibiotrophic stage shift of Colletotrichum fungi.</title>
        <authorList>
            <person name="Gan P."/>
            <person name="Ikeda K."/>
            <person name="Irieda H."/>
            <person name="Narusaka M."/>
            <person name="O'Connell R.J."/>
            <person name="Narusaka Y."/>
            <person name="Takano Y."/>
            <person name="Kubo Y."/>
            <person name="Shirasu K."/>
        </authorList>
    </citation>
    <scope>NUCLEOTIDE SEQUENCE [LARGE SCALE GENOMIC DNA]</scope>
    <source>
        <strain evidence="4">104-T / ATCC 96160 / CBS 514.97 / LARS 414 / MAFF 240422</strain>
    </source>
</reference>
<accession>A0A484FFB1</accession>
<evidence type="ECO:0000313" key="3">
    <source>
        <dbReference type="EMBL" id="TDZ16311.1"/>
    </source>
</evidence>
<keyword evidence="4" id="KW-1185">Reference proteome</keyword>
<comment type="caution">
    <text evidence="3">The sequence shown here is derived from an EMBL/GenBank/DDBJ whole genome shotgun (WGS) entry which is preliminary data.</text>
</comment>
<dbReference type="GO" id="GO:0008168">
    <property type="term" value="F:methyltransferase activity"/>
    <property type="evidence" value="ECO:0007669"/>
    <property type="project" value="TreeGrafter"/>
</dbReference>
<dbReference type="Pfam" id="PF13489">
    <property type="entry name" value="Methyltransf_23"/>
    <property type="match status" value="1"/>
</dbReference>
<protein>
    <submittedName>
        <fullName evidence="3">Secondary metabolism regulator laeA</fullName>
    </submittedName>
</protein>
<sequence length="357" mass="39708">MSAPPDQTAATTASPVASGTWAPAAGPSDAPIAIDPAIGGATDDDVQSDARSVNTSSTASLSESITQYRMLHGRTYTQKIEYWGPNDEQQQEGLELNHYMLTRFLGDRLFLAPLKDSPQMVLDVGTGTGSWAIDFADEFPSSEVIGVDISPIQPSWNPPNCKFQIDDVEQPWTWPSNEFDYIHIRNLEGAVADWVTLYKEAFTCLKEDGYIEVKEFDIETRSQVKEFDESHIFKRWVKHISAGCEQMGKTPMQCRGNGIGNNLREAGFVDIVEQKWPIPIGGWAKDPMLKDVGQSALEYLDRSLDGFGLYILKEISGWEYAEVVLFVAEARKALKDVTLQPLLYLHTAHARKPQTSS</sequence>
<gene>
    <name evidence="3" type="primary">laeA-0</name>
    <name evidence="3" type="ORF">Cob_v010608</name>
</gene>
<dbReference type="InterPro" id="IPR029063">
    <property type="entry name" value="SAM-dependent_MTases_sf"/>
</dbReference>
<feature type="compositionally biased region" description="Polar residues" evidence="2">
    <location>
        <begin position="49"/>
        <end position="59"/>
    </location>
</feature>
<dbReference type="EMBL" id="AMCV02000035">
    <property type="protein sequence ID" value="TDZ16311.1"/>
    <property type="molecule type" value="Genomic_DNA"/>
</dbReference>
<dbReference type="OrthoDB" id="2013972at2759"/>
<feature type="region of interest" description="Disordered" evidence="2">
    <location>
        <begin position="1"/>
        <end position="59"/>
    </location>
</feature>
<evidence type="ECO:0000256" key="1">
    <source>
        <dbReference type="ARBA" id="ARBA00038158"/>
    </source>
</evidence>
<proteinExistence type="inferred from homology"/>
<dbReference type="PANTHER" id="PTHR43591">
    <property type="entry name" value="METHYLTRANSFERASE"/>
    <property type="match status" value="1"/>
</dbReference>
<evidence type="ECO:0000313" key="4">
    <source>
        <dbReference type="Proteomes" id="UP000014480"/>
    </source>
</evidence>
<organism evidence="3 4">
    <name type="scientific">Colletotrichum orbiculare (strain 104-T / ATCC 96160 / CBS 514.97 / LARS 414 / MAFF 240422)</name>
    <name type="common">Cucumber anthracnose fungus</name>
    <name type="synonym">Colletotrichum lagenarium</name>
    <dbReference type="NCBI Taxonomy" id="1213857"/>
    <lineage>
        <taxon>Eukaryota</taxon>
        <taxon>Fungi</taxon>
        <taxon>Dikarya</taxon>
        <taxon>Ascomycota</taxon>
        <taxon>Pezizomycotina</taxon>
        <taxon>Sordariomycetes</taxon>
        <taxon>Hypocreomycetidae</taxon>
        <taxon>Glomerellales</taxon>
        <taxon>Glomerellaceae</taxon>
        <taxon>Colletotrichum</taxon>
        <taxon>Colletotrichum orbiculare species complex</taxon>
    </lineage>
</organism>
<reference evidence="4" key="2">
    <citation type="journal article" date="2019" name="Mol. Plant Microbe Interact.">
        <title>Genome sequence resources for four phytopathogenic fungi from the Colletotrichum orbiculare species complex.</title>
        <authorList>
            <person name="Gan P."/>
            <person name="Tsushima A."/>
            <person name="Narusaka M."/>
            <person name="Narusaka Y."/>
            <person name="Takano Y."/>
            <person name="Kubo Y."/>
            <person name="Shirasu K."/>
        </authorList>
    </citation>
    <scope>GENOME REANNOTATION</scope>
    <source>
        <strain evidence="4">104-T / ATCC 96160 / CBS 514.97 / LARS 414 / MAFF 240422</strain>
    </source>
</reference>
<evidence type="ECO:0000256" key="2">
    <source>
        <dbReference type="SAM" id="MobiDB-lite"/>
    </source>
</evidence>
<name>A0A484FFB1_COLOR</name>
<dbReference type="Gene3D" id="3.40.50.150">
    <property type="entry name" value="Vaccinia Virus protein VP39"/>
    <property type="match status" value="1"/>
</dbReference>
<feature type="compositionally biased region" description="Low complexity" evidence="2">
    <location>
        <begin position="22"/>
        <end position="41"/>
    </location>
</feature>
<dbReference type="SUPFAM" id="SSF53335">
    <property type="entry name" value="S-adenosyl-L-methionine-dependent methyltransferases"/>
    <property type="match status" value="1"/>
</dbReference>
<dbReference type="CDD" id="cd02440">
    <property type="entry name" value="AdoMet_MTases"/>
    <property type="match status" value="1"/>
</dbReference>
<comment type="similarity">
    <text evidence="1">Belongs to the methyltransferase superfamily. LaeA methyltransferase family.</text>
</comment>
<dbReference type="STRING" id="1213857.A0A484FFB1"/>
<dbReference type="AlphaFoldDB" id="A0A484FFB1"/>
<dbReference type="Proteomes" id="UP000014480">
    <property type="component" value="Unassembled WGS sequence"/>
</dbReference>
<dbReference type="PANTHER" id="PTHR43591:SF24">
    <property type="entry name" value="2-METHOXY-6-POLYPRENYL-1,4-BENZOQUINOL METHYLASE, MITOCHONDRIAL"/>
    <property type="match status" value="1"/>
</dbReference>
<feature type="compositionally biased region" description="Polar residues" evidence="2">
    <location>
        <begin position="8"/>
        <end position="17"/>
    </location>
</feature>